<sequence length="117" mass="12272">MTFPEWTKPGVYGALAGAFAVSVLGFTWGGWTTAANAEETAQTRAKDEVTLAMVPVCLNASQADPQRAAKLETLNVSSSFARNNAMMATGWATFPGADEPNRDLATACVEGLKLDGS</sequence>
<dbReference type="EMBL" id="FXXQ01000024">
    <property type="protein sequence ID" value="SMX25706.1"/>
    <property type="molecule type" value="Genomic_DNA"/>
</dbReference>
<keyword evidence="1" id="KW-0812">Transmembrane</keyword>
<name>A0A238J4W9_9RHOB</name>
<gene>
    <name evidence="2" type="ORF">BOA8489_03850</name>
</gene>
<feature type="transmembrane region" description="Helical" evidence="1">
    <location>
        <begin position="12"/>
        <end position="31"/>
    </location>
</feature>
<dbReference type="OrthoDB" id="5514977at2"/>
<keyword evidence="3" id="KW-1185">Reference proteome</keyword>
<keyword evidence="1" id="KW-0472">Membrane</keyword>
<keyword evidence="1" id="KW-1133">Transmembrane helix</keyword>
<proteinExistence type="predicted"/>
<dbReference type="RefSeq" id="WP_093975888.1">
    <property type="nucleotide sequence ID" value="NZ_FXXQ01000024.1"/>
</dbReference>
<evidence type="ECO:0000313" key="2">
    <source>
        <dbReference type="EMBL" id="SMX25706.1"/>
    </source>
</evidence>
<dbReference type="AlphaFoldDB" id="A0A238J4W9"/>
<evidence type="ECO:0000256" key="1">
    <source>
        <dbReference type="SAM" id="Phobius"/>
    </source>
</evidence>
<dbReference type="Proteomes" id="UP000201838">
    <property type="component" value="Unassembled WGS sequence"/>
</dbReference>
<organism evidence="2 3">
    <name type="scientific">Boseongicola aestuarii</name>
    <dbReference type="NCBI Taxonomy" id="1470561"/>
    <lineage>
        <taxon>Bacteria</taxon>
        <taxon>Pseudomonadati</taxon>
        <taxon>Pseudomonadota</taxon>
        <taxon>Alphaproteobacteria</taxon>
        <taxon>Rhodobacterales</taxon>
        <taxon>Paracoccaceae</taxon>
        <taxon>Boseongicola</taxon>
    </lineage>
</organism>
<accession>A0A238J4W9</accession>
<reference evidence="2 3" key="1">
    <citation type="submission" date="2017-05" db="EMBL/GenBank/DDBJ databases">
        <authorList>
            <person name="Song R."/>
            <person name="Chenine A.L."/>
            <person name="Ruprecht R.M."/>
        </authorList>
    </citation>
    <scope>NUCLEOTIDE SEQUENCE [LARGE SCALE GENOMIC DNA]</scope>
    <source>
        <strain evidence="2 3">CECT 8489</strain>
    </source>
</reference>
<protein>
    <submittedName>
        <fullName evidence="2">Uncharacterized protein</fullName>
    </submittedName>
</protein>
<evidence type="ECO:0000313" key="3">
    <source>
        <dbReference type="Proteomes" id="UP000201838"/>
    </source>
</evidence>